<comment type="subcellular location">
    <subcellularLocation>
        <location evidence="1">Membrane</location>
        <topology evidence="1">Multi-pass membrane protein</topology>
    </subcellularLocation>
</comment>
<dbReference type="Gene3D" id="3.40.50.720">
    <property type="entry name" value="NAD(P)-binding Rossmann-like Domain"/>
    <property type="match status" value="1"/>
</dbReference>
<evidence type="ECO:0000256" key="5">
    <source>
        <dbReference type="ARBA" id="ARBA00022538"/>
    </source>
</evidence>
<dbReference type="InterPro" id="IPR038770">
    <property type="entry name" value="Na+/solute_symporter_sf"/>
</dbReference>
<keyword evidence="10 12" id="KW-0472">Membrane</keyword>
<evidence type="ECO:0000256" key="10">
    <source>
        <dbReference type="ARBA" id="ARBA00023136"/>
    </source>
</evidence>
<evidence type="ECO:0000256" key="12">
    <source>
        <dbReference type="SAM" id="Phobius"/>
    </source>
</evidence>
<evidence type="ECO:0000256" key="2">
    <source>
        <dbReference type="ARBA" id="ARBA00005551"/>
    </source>
</evidence>
<feature type="transmembrane region" description="Helical" evidence="12">
    <location>
        <begin position="334"/>
        <end position="355"/>
    </location>
</feature>
<feature type="compositionally biased region" description="Basic and acidic residues" evidence="11">
    <location>
        <begin position="627"/>
        <end position="642"/>
    </location>
</feature>
<evidence type="ECO:0000256" key="11">
    <source>
        <dbReference type="SAM" id="MobiDB-lite"/>
    </source>
</evidence>
<keyword evidence="3" id="KW-0813">Transport</keyword>
<dbReference type="NCBIfam" id="TIGR00932">
    <property type="entry name" value="2a37"/>
    <property type="match status" value="1"/>
</dbReference>
<dbReference type="RefSeq" id="WP_343990412.1">
    <property type="nucleotide sequence ID" value="NZ_BAAAFM010000008.1"/>
</dbReference>
<organism evidence="14 15">
    <name type="scientific">Kangiella japonica</name>
    <dbReference type="NCBI Taxonomy" id="647384"/>
    <lineage>
        <taxon>Bacteria</taxon>
        <taxon>Pseudomonadati</taxon>
        <taxon>Pseudomonadota</taxon>
        <taxon>Gammaproteobacteria</taxon>
        <taxon>Kangiellales</taxon>
        <taxon>Kangiellaceae</taxon>
        <taxon>Kangiella</taxon>
    </lineage>
</organism>
<feature type="transmembrane region" description="Helical" evidence="12">
    <location>
        <begin position="6"/>
        <end position="25"/>
    </location>
</feature>
<keyword evidence="6 12" id="KW-0812">Transmembrane</keyword>
<dbReference type="Proteomes" id="UP001501221">
    <property type="component" value="Unassembled WGS sequence"/>
</dbReference>
<protein>
    <submittedName>
        <fullName evidence="14">Glutathione-regulated potassium-efflux system protein KefC</fullName>
    </submittedName>
</protein>
<evidence type="ECO:0000256" key="6">
    <source>
        <dbReference type="ARBA" id="ARBA00022692"/>
    </source>
</evidence>
<dbReference type="Pfam" id="PF02254">
    <property type="entry name" value="TrkA_N"/>
    <property type="match status" value="1"/>
</dbReference>
<feature type="domain" description="RCK N-terminal" evidence="13">
    <location>
        <begin position="410"/>
        <end position="526"/>
    </location>
</feature>
<comment type="caution">
    <text evidence="14">The sequence shown here is derived from an EMBL/GenBank/DDBJ whole genome shotgun (WGS) entry which is preliminary data.</text>
</comment>
<dbReference type="Pfam" id="PF00999">
    <property type="entry name" value="Na_H_Exchanger"/>
    <property type="match status" value="1"/>
</dbReference>
<sequence>MEEAGFLYQAFVFLAAAVIGVSIAKHVGLGSVLGYLIAGIIIGPFALGLVGHDVDDIMHFAEFGVVMMLFLIGLELQPKKLWNMRMPILGLGGLQVLVTTLLLMLLSLAFEMHWKMALAIGMILALSSTAIVLQTLTEKDLLRTDAGKSAFAVLLFQDMAVIPMLTLLPLLATLPVETSVSVGHTELEEWQQATLVFAVISGIILTGRYLIRPLFNWIARTGLREIFIATSLLLVLSITIAMEKIGISPALGAFLAGVVLAESEYRHELEVGLVTFKSLLLGLFFITVGASINFEILMQSPWVILLLMTALIVIKLLVLMLLARQFKMSLIENFVFSFALAQGGEFAFVLFIFAVQNGVLTDEIVSLLTVVVALSMALTPVLLIICQKIIVPKLSFGKERREFDNVDDGDTPVIVAGYGRFGQIVSRILRSQGFDTTLLEYDAVQIDLVKKFGTKAYYGDVTNEEVLRVAGADVAKMIVIAVGNQEKSLKVIELCRKHFPHLKIYSRAKGRREAFEQKKAGADFVMRETLGSAVILGREALMGLGYRKYQAHRTATAFYHYDSQHLEDLAEVWGDKQYVLKAAERAEMLEEVLKADQRGSKAMRQAWNSPVTYEEEESEDSTTEDSSVEKKEIDNKGSQESL</sequence>
<evidence type="ECO:0000256" key="8">
    <source>
        <dbReference type="ARBA" id="ARBA00022989"/>
    </source>
</evidence>
<dbReference type="InterPro" id="IPR006153">
    <property type="entry name" value="Cation/H_exchanger_TM"/>
</dbReference>
<feature type="transmembrane region" description="Helical" evidence="12">
    <location>
        <begin position="116"/>
        <end position="137"/>
    </location>
</feature>
<feature type="transmembrane region" description="Helical" evidence="12">
    <location>
        <begin position="149"/>
        <end position="172"/>
    </location>
</feature>
<feature type="transmembrane region" description="Helical" evidence="12">
    <location>
        <begin position="32"/>
        <end position="51"/>
    </location>
</feature>
<evidence type="ECO:0000256" key="3">
    <source>
        <dbReference type="ARBA" id="ARBA00022448"/>
    </source>
</evidence>
<feature type="transmembrane region" description="Helical" evidence="12">
    <location>
        <begin position="57"/>
        <end position="76"/>
    </location>
</feature>
<comment type="similarity">
    <text evidence="2">Belongs to the monovalent cation:proton antiporter 2 (CPA2) transporter (TC 2.A.37) family.</text>
</comment>
<feature type="transmembrane region" description="Helical" evidence="12">
    <location>
        <begin position="302"/>
        <end position="322"/>
    </location>
</feature>
<accession>A0ABN0T7J8</accession>
<keyword evidence="7" id="KW-0630">Potassium</keyword>
<feature type="transmembrane region" description="Helical" evidence="12">
    <location>
        <begin position="223"/>
        <end position="240"/>
    </location>
</feature>
<dbReference type="EMBL" id="BAAAFM010000008">
    <property type="protein sequence ID" value="GAA0214611.1"/>
    <property type="molecule type" value="Genomic_DNA"/>
</dbReference>
<reference evidence="14 15" key="1">
    <citation type="journal article" date="2019" name="Int. J. Syst. Evol. Microbiol.">
        <title>The Global Catalogue of Microorganisms (GCM) 10K type strain sequencing project: providing services to taxonomists for standard genome sequencing and annotation.</title>
        <authorList>
            <consortium name="The Broad Institute Genomics Platform"/>
            <consortium name="The Broad Institute Genome Sequencing Center for Infectious Disease"/>
            <person name="Wu L."/>
            <person name="Ma J."/>
        </authorList>
    </citation>
    <scope>NUCLEOTIDE SEQUENCE [LARGE SCALE GENOMIC DNA]</scope>
    <source>
        <strain evidence="14 15">JCM 16211</strain>
    </source>
</reference>
<evidence type="ECO:0000313" key="15">
    <source>
        <dbReference type="Proteomes" id="UP001501221"/>
    </source>
</evidence>
<proteinExistence type="inferred from homology"/>
<feature type="transmembrane region" description="Helical" evidence="12">
    <location>
        <begin position="274"/>
        <end position="296"/>
    </location>
</feature>
<name>A0ABN0T7J8_9GAMM</name>
<dbReference type="InterPro" id="IPR003148">
    <property type="entry name" value="RCK_N"/>
</dbReference>
<dbReference type="PROSITE" id="PS51201">
    <property type="entry name" value="RCK_N"/>
    <property type="match status" value="1"/>
</dbReference>
<keyword evidence="8 12" id="KW-1133">Transmembrane helix</keyword>
<dbReference type="InterPro" id="IPR004771">
    <property type="entry name" value="K/H_exchanger"/>
</dbReference>
<evidence type="ECO:0000256" key="4">
    <source>
        <dbReference type="ARBA" id="ARBA00022449"/>
    </source>
</evidence>
<keyword evidence="5" id="KW-0633">Potassium transport</keyword>
<feature type="region of interest" description="Disordered" evidence="11">
    <location>
        <begin position="596"/>
        <end position="642"/>
    </location>
</feature>
<evidence type="ECO:0000256" key="7">
    <source>
        <dbReference type="ARBA" id="ARBA00022958"/>
    </source>
</evidence>
<evidence type="ECO:0000313" key="14">
    <source>
        <dbReference type="EMBL" id="GAA0214611.1"/>
    </source>
</evidence>
<feature type="transmembrane region" description="Helical" evidence="12">
    <location>
        <begin position="367"/>
        <end position="391"/>
    </location>
</feature>
<evidence type="ECO:0000256" key="9">
    <source>
        <dbReference type="ARBA" id="ARBA00023065"/>
    </source>
</evidence>
<dbReference type="Gene3D" id="1.20.1530.20">
    <property type="match status" value="1"/>
</dbReference>
<evidence type="ECO:0000259" key="13">
    <source>
        <dbReference type="PROSITE" id="PS51201"/>
    </source>
</evidence>
<keyword evidence="15" id="KW-1185">Reference proteome</keyword>
<dbReference type="InterPro" id="IPR036291">
    <property type="entry name" value="NAD(P)-bd_dom_sf"/>
</dbReference>
<dbReference type="PANTHER" id="PTHR46157:SF4">
    <property type="entry name" value="K(+) EFFLUX ANTIPORTER 3, CHLOROPLASTIC"/>
    <property type="match status" value="1"/>
</dbReference>
<evidence type="ECO:0000256" key="1">
    <source>
        <dbReference type="ARBA" id="ARBA00004141"/>
    </source>
</evidence>
<gene>
    <name evidence="14" type="primary">kefC</name>
    <name evidence="14" type="ORF">GCM10009123_22210</name>
</gene>
<feature type="compositionally biased region" description="Acidic residues" evidence="11">
    <location>
        <begin position="613"/>
        <end position="623"/>
    </location>
</feature>
<dbReference type="PANTHER" id="PTHR46157">
    <property type="entry name" value="K(+) EFFLUX ANTIPORTER 3, CHLOROPLASTIC"/>
    <property type="match status" value="1"/>
</dbReference>
<keyword evidence="9" id="KW-0406">Ion transport</keyword>
<feature type="transmembrane region" description="Helical" evidence="12">
    <location>
        <begin position="192"/>
        <end position="211"/>
    </location>
</feature>
<feature type="transmembrane region" description="Helical" evidence="12">
    <location>
        <begin position="88"/>
        <end position="110"/>
    </location>
</feature>
<dbReference type="SUPFAM" id="SSF51735">
    <property type="entry name" value="NAD(P)-binding Rossmann-fold domains"/>
    <property type="match status" value="1"/>
</dbReference>
<keyword evidence="4" id="KW-0050">Antiport</keyword>